<keyword evidence="4" id="KW-1185">Reference proteome</keyword>
<evidence type="ECO:0000313" key="4">
    <source>
        <dbReference type="Proteomes" id="UP000323386"/>
    </source>
</evidence>
<feature type="domain" description="AB hydrolase-1" evidence="2">
    <location>
        <begin position="59"/>
        <end position="242"/>
    </location>
</feature>
<dbReference type="InterPro" id="IPR029058">
    <property type="entry name" value="AB_hydrolase_fold"/>
</dbReference>
<protein>
    <recommendedName>
        <fullName evidence="2">AB hydrolase-1 domain-containing protein</fullName>
    </recommendedName>
</protein>
<evidence type="ECO:0000313" key="3">
    <source>
        <dbReference type="EMBL" id="SPO34819.1"/>
    </source>
</evidence>
<evidence type="ECO:0000256" key="1">
    <source>
        <dbReference type="SAM" id="MobiDB-lite"/>
    </source>
</evidence>
<dbReference type="SUPFAM" id="SSF53474">
    <property type="entry name" value="alpha/beta-Hydrolases"/>
    <property type="match status" value="1"/>
</dbReference>
<dbReference type="AlphaFoldDB" id="A0A5C3EUM9"/>
<evidence type="ECO:0000259" key="2">
    <source>
        <dbReference type="Pfam" id="PF12697"/>
    </source>
</evidence>
<proteinExistence type="predicted"/>
<dbReference type="PANTHER" id="PTHR42103">
    <property type="entry name" value="ALPHA/BETA-HYDROLASES SUPERFAMILY PROTEIN"/>
    <property type="match status" value="1"/>
</dbReference>
<gene>
    <name evidence="3" type="ORF">PSFLO_00290</name>
</gene>
<feature type="region of interest" description="Disordered" evidence="1">
    <location>
        <begin position="21"/>
        <end position="40"/>
    </location>
</feature>
<sequence>MVHYASCTTVLQSLSNGYTLETQIQDPPPTSSAPDQHGPRGIALLAHPLGRLGGSLHDPVIRTLSHRLVTLGYRAVAFNSRGVGQSSGSPSWTGAGECEDIQLLLRHCLETWMSDCERRAEREVDVVVVGYSAGGLYASKLDLDQALRGYERRCEVRLRLVLVSYPLDVVWALSIFRTASYTAGLEKLLILDPATASESSESTATETVAPHPASLLALYGDQDQFTKVSSYDAWVERLKCLAQGQERVTAVKFQGADHFWRSKELLDQLADTVERWLQTAS</sequence>
<dbReference type="Pfam" id="PF12697">
    <property type="entry name" value="Abhydrolase_6"/>
    <property type="match status" value="1"/>
</dbReference>
<dbReference type="EMBL" id="OOIP01000001">
    <property type="protein sequence ID" value="SPO34819.1"/>
    <property type="molecule type" value="Genomic_DNA"/>
</dbReference>
<organism evidence="3 4">
    <name type="scientific">Pseudozyma flocculosa</name>
    <dbReference type="NCBI Taxonomy" id="84751"/>
    <lineage>
        <taxon>Eukaryota</taxon>
        <taxon>Fungi</taxon>
        <taxon>Dikarya</taxon>
        <taxon>Basidiomycota</taxon>
        <taxon>Ustilaginomycotina</taxon>
        <taxon>Ustilaginomycetes</taxon>
        <taxon>Ustilaginales</taxon>
        <taxon>Ustilaginaceae</taxon>
        <taxon>Pseudozyma</taxon>
    </lineage>
</organism>
<dbReference type="Proteomes" id="UP000323386">
    <property type="component" value="Unassembled WGS sequence"/>
</dbReference>
<accession>A0A5C3EUM9</accession>
<dbReference type="PANTHER" id="PTHR42103:SF2">
    <property type="entry name" value="AB HYDROLASE-1 DOMAIN-CONTAINING PROTEIN"/>
    <property type="match status" value="1"/>
</dbReference>
<dbReference type="Gene3D" id="3.40.50.1820">
    <property type="entry name" value="alpha/beta hydrolase"/>
    <property type="match status" value="1"/>
</dbReference>
<dbReference type="InterPro" id="IPR000073">
    <property type="entry name" value="AB_hydrolase_1"/>
</dbReference>
<name>A0A5C3EUM9_9BASI</name>
<dbReference type="OrthoDB" id="10260961at2759"/>
<reference evidence="3 4" key="1">
    <citation type="submission" date="2018-03" db="EMBL/GenBank/DDBJ databases">
        <authorList>
            <person name="Guldener U."/>
        </authorList>
    </citation>
    <scope>NUCLEOTIDE SEQUENCE [LARGE SCALE GENOMIC DNA]</scope>
    <source>
        <strain evidence="3 4">DAOM196992</strain>
    </source>
</reference>